<gene>
    <name evidence="3" type="ORF">ENV54_05720</name>
</gene>
<evidence type="ECO:0000259" key="2">
    <source>
        <dbReference type="Pfam" id="PF01370"/>
    </source>
</evidence>
<dbReference type="PROSITE" id="PS00061">
    <property type="entry name" value="ADH_SHORT"/>
    <property type="match status" value="1"/>
</dbReference>
<dbReference type="Gene3D" id="3.90.25.10">
    <property type="entry name" value="UDP-galactose 4-epimerase, domain 1"/>
    <property type="match status" value="2"/>
</dbReference>
<dbReference type="AlphaFoldDB" id="A0A7C4ARL9"/>
<dbReference type="InterPro" id="IPR001509">
    <property type="entry name" value="Epimerase_deHydtase"/>
</dbReference>
<dbReference type="Pfam" id="PF01370">
    <property type="entry name" value="Epimerase"/>
    <property type="match status" value="1"/>
</dbReference>
<feature type="domain" description="NAD-dependent epimerase/dehydratase" evidence="2">
    <location>
        <begin position="3"/>
        <end position="237"/>
    </location>
</feature>
<dbReference type="PANTHER" id="PTHR43000">
    <property type="entry name" value="DTDP-D-GLUCOSE 4,6-DEHYDRATASE-RELATED"/>
    <property type="match status" value="1"/>
</dbReference>
<dbReference type="Gene3D" id="3.40.50.720">
    <property type="entry name" value="NAD(P)-binding Rossmann-like Domain"/>
    <property type="match status" value="1"/>
</dbReference>
<comment type="similarity">
    <text evidence="1">Belongs to the NAD(P)-dependent epimerase/dehydratase family.</text>
</comment>
<accession>A0A7C4ARL9</accession>
<comment type="caution">
    <text evidence="3">The sequence shown here is derived from an EMBL/GenBank/DDBJ whole genome shotgun (WGS) entry which is preliminary data.</text>
</comment>
<dbReference type="EMBL" id="DTGT01000181">
    <property type="protein sequence ID" value="HGH60780.1"/>
    <property type="molecule type" value="Genomic_DNA"/>
</dbReference>
<evidence type="ECO:0000313" key="3">
    <source>
        <dbReference type="EMBL" id="HGH60780.1"/>
    </source>
</evidence>
<dbReference type="SUPFAM" id="SSF51735">
    <property type="entry name" value="NAD(P)-binding Rossmann-fold domains"/>
    <property type="match status" value="1"/>
</dbReference>
<organism evidence="3">
    <name type="scientific">Desulfomonile tiedjei</name>
    <dbReference type="NCBI Taxonomy" id="2358"/>
    <lineage>
        <taxon>Bacteria</taxon>
        <taxon>Pseudomonadati</taxon>
        <taxon>Thermodesulfobacteriota</taxon>
        <taxon>Desulfomonilia</taxon>
        <taxon>Desulfomonilales</taxon>
        <taxon>Desulfomonilaceae</taxon>
        <taxon>Desulfomonile</taxon>
    </lineage>
</organism>
<dbReference type="CDD" id="cd05234">
    <property type="entry name" value="UDP_G4E_2_SDR_e"/>
    <property type="match status" value="1"/>
</dbReference>
<reference evidence="3" key="1">
    <citation type="journal article" date="2020" name="mSystems">
        <title>Genome- and Community-Level Interaction Insights into Carbon Utilization and Element Cycling Functions of Hydrothermarchaeota in Hydrothermal Sediment.</title>
        <authorList>
            <person name="Zhou Z."/>
            <person name="Liu Y."/>
            <person name="Xu W."/>
            <person name="Pan J."/>
            <person name="Luo Z.H."/>
            <person name="Li M."/>
        </authorList>
    </citation>
    <scope>NUCLEOTIDE SEQUENCE [LARGE SCALE GENOMIC DNA]</scope>
    <source>
        <strain evidence="3">SpSt-769</strain>
    </source>
</reference>
<dbReference type="InterPro" id="IPR020904">
    <property type="entry name" value="Sc_DH/Rdtase_CS"/>
</dbReference>
<evidence type="ECO:0000256" key="1">
    <source>
        <dbReference type="ARBA" id="ARBA00007637"/>
    </source>
</evidence>
<sequence length="322" mass="35500">MRVLVTGGAGFIGSHLVDELARRGSTVVVYDNFSTGFRQHLAAAARTGDVHIIEGDILDAGKLARAMQDVALVFHLAANADVRGGMHNTSIDVQQNILGTHSVLEAMRLSGCKRIVFTSSATVYGEPTVFPTPETYSALQTSLYGASKLAAEALVQAYGEYFGIRSQIFRFVSWVGERYSHGVIFDFVRKLKSHPHFLDILGDGRQRKSYLDVEDGVRGIFIAIEKETAFKSVLNLGHVEYMDVVTLANVVCDEMGLRDVEFRFSGGVRGWLGDSPFVHLDITKMQGLGFQPAVSIEEGVRKTVRYLLTNEWLLHARSGSQR</sequence>
<proteinExistence type="inferred from homology"/>
<name>A0A7C4ARL9_9BACT</name>
<dbReference type="InterPro" id="IPR036291">
    <property type="entry name" value="NAD(P)-bd_dom_sf"/>
</dbReference>
<protein>
    <submittedName>
        <fullName evidence="3">NAD-dependent epimerase/dehydratase family protein</fullName>
    </submittedName>
</protein>